<evidence type="ECO:0000256" key="1">
    <source>
        <dbReference type="ARBA" id="ARBA00004123"/>
    </source>
</evidence>
<feature type="compositionally biased region" description="Basic and acidic residues" evidence="5">
    <location>
        <begin position="379"/>
        <end position="395"/>
    </location>
</feature>
<dbReference type="GO" id="GO:0006271">
    <property type="term" value="P:DNA strand elongation involved in DNA replication"/>
    <property type="evidence" value="ECO:0007669"/>
    <property type="project" value="TreeGrafter"/>
</dbReference>
<dbReference type="GO" id="GO:0043625">
    <property type="term" value="C:delta DNA polymerase complex"/>
    <property type="evidence" value="ECO:0007669"/>
    <property type="project" value="InterPro"/>
</dbReference>
<protein>
    <recommendedName>
        <fullName evidence="2">DNA polymerase delta subunit 3</fullName>
    </recommendedName>
</protein>
<evidence type="ECO:0000256" key="4">
    <source>
        <dbReference type="ARBA" id="ARBA00023242"/>
    </source>
</evidence>
<dbReference type="GO" id="GO:1904161">
    <property type="term" value="P:DNA synthesis involved in UV-damage excision repair"/>
    <property type="evidence" value="ECO:0007669"/>
    <property type="project" value="TreeGrafter"/>
</dbReference>
<evidence type="ECO:0000313" key="6">
    <source>
        <dbReference type="Proteomes" id="UP000694846"/>
    </source>
</evidence>
<feature type="compositionally biased region" description="Polar residues" evidence="5">
    <location>
        <begin position="206"/>
        <end position="222"/>
    </location>
</feature>
<keyword evidence="6" id="KW-1185">Reference proteome</keyword>
<feature type="compositionally biased region" description="Basic residues" evidence="5">
    <location>
        <begin position="258"/>
        <end position="283"/>
    </location>
</feature>
<dbReference type="RefSeq" id="XP_025404852.1">
    <property type="nucleotide sequence ID" value="XM_025549067.1"/>
</dbReference>
<gene>
    <name evidence="7" type="primary">LOC112679313</name>
</gene>
<proteinExistence type="predicted"/>
<dbReference type="PANTHER" id="PTHR17598">
    <property type="entry name" value="DNA POLYMERASE DELTA SUBUNIT 3"/>
    <property type="match status" value="1"/>
</dbReference>
<evidence type="ECO:0000256" key="2">
    <source>
        <dbReference type="ARBA" id="ARBA00017589"/>
    </source>
</evidence>
<feature type="compositionally biased region" description="Polar residues" evidence="5">
    <location>
        <begin position="405"/>
        <end position="427"/>
    </location>
</feature>
<reference evidence="7" key="1">
    <citation type="submission" date="2025-08" db="UniProtKB">
        <authorList>
            <consortium name="RefSeq"/>
        </authorList>
    </citation>
    <scope>IDENTIFICATION</scope>
    <source>
        <tissue evidence="7">Whole body</tissue>
    </source>
</reference>
<organism evidence="6 7">
    <name type="scientific">Sipha flava</name>
    <name type="common">yellow sugarcane aphid</name>
    <dbReference type="NCBI Taxonomy" id="143950"/>
    <lineage>
        <taxon>Eukaryota</taxon>
        <taxon>Metazoa</taxon>
        <taxon>Ecdysozoa</taxon>
        <taxon>Arthropoda</taxon>
        <taxon>Hexapoda</taxon>
        <taxon>Insecta</taxon>
        <taxon>Pterygota</taxon>
        <taxon>Neoptera</taxon>
        <taxon>Paraneoptera</taxon>
        <taxon>Hemiptera</taxon>
        <taxon>Sternorrhyncha</taxon>
        <taxon>Aphidomorpha</taxon>
        <taxon>Aphidoidea</taxon>
        <taxon>Aphididae</taxon>
        <taxon>Sipha</taxon>
    </lineage>
</organism>
<feature type="compositionally biased region" description="Basic and acidic residues" evidence="5">
    <location>
        <begin position="324"/>
        <end position="333"/>
    </location>
</feature>
<accession>A0A8B8F3I2</accession>
<dbReference type="GO" id="GO:0003887">
    <property type="term" value="F:DNA-directed DNA polymerase activity"/>
    <property type="evidence" value="ECO:0007669"/>
    <property type="project" value="TreeGrafter"/>
</dbReference>
<dbReference type="InterPro" id="IPR041913">
    <property type="entry name" value="POLD3_sf"/>
</dbReference>
<dbReference type="PANTHER" id="PTHR17598:SF13">
    <property type="entry name" value="DNA POLYMERASE DELTA SUBUNIT 3"/>
    <property type="match status" value="1"/>
</dbReference>
<evidence type="ECO:0000256" key="3">
    <source>
        <dbReference type="ARBA" id="ARBA00022705"/>
    </source>
</evidence>
<feature type="region of interest" description="Disordered" evidence="5">
    <location>
        <begin position="195"/>
        <end position="222"/>
    </location>
</feature>
<feature type="compositionally biased region" description="Acidic residues" evidence="5">
    <location>
        <begin position="288"/>
        <end position="297"/>
    </location>
</feature>
<keyword evidence="3" id="KW-0235">DNA replication</keyword>
<dbReference type="OrthoDB" id="514823at2759"/>
<feature type="compositionally biased region" description="Basic and acidic residues" evidence="5">
    <location>
        <begin position="241"/>
        <end position="257"/>
    </location>
</feature>
<dbReference type="Gene3D" id="3.90.1030.20">
    <property type="entry name" value="DNA polymerase delta, p66 (Cdc27) subunit, wHTH domain"/>
    <property type="match status" value="1"/>
</dbReference>
<sequence length="427" mass="49347">MVNIIEDQLEIKQQIVTYKFLTRKLNIHPNEAKKMLQDYVDSLVDDTKYSITFIIGGVLKENDEFCMIIAYDDHLETIRRRFKLINFEHIYSIQPVKRFDDINNALYLIDSSIDNYVTLPSSIKKKEKQIISIPEQNNEIEKEIDLSSAAEINLTATKVPNHSNETEVDTILDKTQKKKTGMDLFVNKSKNAKIKEKEKKVSSKNTHSLFSNNFQKSNNSDNIKTISDNEILTENLPKNNIKIDDEPSKKNINEHETKIKKKVNKKDSGKKKKSSQNIKRKRIQTFDSSDEEIDSEEEDKKKSENVLEVEDEIDLVQPTPPRSTVRENRKKEKQITTSTFVDDEGFICTTKEVNIVETVCEPSSKTDVIVEDAKLKEFNSEPSKKKMKLDESGHIDKKKNKTKQPKLSSNQGMKQSSLNSFFFKQNK</sequence>
<evidence type="ECO:0000313" key="7">
    <source>
        <dbReference type="RefSeq" id="XP_025404852.1"/>
    </source>
</evidence>
<feature type="region of interest" description="Disordered" evidence="5">
    <location>
        <begin position="379"/>
        <end position="427"/>
    </location>
</feature>
<keyword evidence="4" id="KW-0539">Nucleus</keyword>
<evidence type="ECO:0000256" key="5">
    <source>
        <dbReference type="SAM" id="MobiDB-lite"/>
    </source>
</evidence>
<dbReference type="GO" id="GO:0006297">
    <property type="term" value="P:nucleotide-excision repair, DNA gap filling"/>
    <property type="evidence" value="ECO:0007669"/>
    <property type="project" value="TreeGrafter"/>
</dbReference>
<comment type="subcellular location">
    <subcellularLocation>
        <location evidence="1">Nucleus</location>
    </subcellularLocation>
</comment>
<dbReference type="Proteomes" id="UP000694846">
    <property type="component" value="Unplaced"/>
</dbReference>
<name>A0A8B8F3I2_9HEMI</name>
<feature type="region of interest" description="Disordered" evidence="5">
    <location>
        <begin position="240"/>
        <end position="333"/>
    </location>
</feature>
<dbReference type="InterPro" id="IPR019038">
    <property type="entry name" value="POLD3"/>
</dbReference>
<dbReference type="GeneID" id="112679313"/>
<dbReference type="Pfam" id="PF09507">
    <property type="entry name" value="CDC27"/>
    <property type="match status" value="1"/>
</dbReference>
<dbReference type="AlphaFoldDB" id="A0A8B8F3I2"/>